<keyword evidence="1" id="KW-0812">Transmembrane</keyword>
<evidence type="ECO:0000313" key="4">
    <source>
        <dbReference type="Proteomes" id="UP001597073"/>
    </source>
</evidence>
<sequence>MDLKPARAYGQAATLGVLAGMRTFSAPVVLSHVYSRQPSKTLKNTPFAFMQSITTSKVFKVLGAGELVGDKMPFAPKRTAAGGLIGRFISGALCGATVFKANHKQPVIGALIGGGAAIGSAFGCMFLRLSIGKRTGIPDAAIGSLEDIIVVSAGTALAKQL</sequence>
<feature type="transmembrane region" description="Helical" evidence="1">
    <location>
        <begin position="107"/>
        <end position="127"/>
    </location>
</feature>
<dbReference type="RefSeq" id="WP_377141079.1">
    <property type="nucleotide sequence ID" value="NZ_JBHTIA010000003.1"/>
</dbReference>
<accession>A0ABW2ZFC0</accession>
<keyword evidence="1" id="KW-1133">Transmembrane helix</keyword>
<evidence type="ECO:0000256" key="1">
    <source>
        <dbReference type="SAM" id="Phobius"/>
    </source>
</evidence>
<keyword evidence="4" id="KW-1185">Reference proteome</keyword>
<protein>
    <submittedName>
        <fullName evidence="3">DUF4126 family protein</fullName>
    </submittedName>
</protein>
<comment type="caution">
    <text evidence="3">The sequence shown here is derived from an EMBL/GenBank/DDBJ whole genome shotgun (WGS) entry which is preliminary data.</text>
</comment>
<evidence type="ECO:0000313" key="3">
    <source>
        <dbReference type="EMBL" id="MFD0764887.1"/>
    </source>
</evidence>
<dbReference type="Proteomes" id="UP001597073">
    <property type="component" value="Unassembled WGS sequence"/>
</dbReference>
<organism evidence="3 4">
    <name type="scientific">Mucilaginibacter lutimaris</name>
    <dbReference type="NCBI Taxonomy" id="931629"/>
    <lineage>
        <taxon>Bacteria</taxon>
        <taxon>Pseudomonadati</taxon>
        <taxon>Bacteroidota</taxon>
        <taxon>Sphingobacteriia</taxon>
        <taxon>Sphingobacteriales</taxon>
        <taxon>Sphingobacteriaceae</taxon>
        <taxon>Mucilaginibacter</taxon>
    </lineage>
</organism>
<feature type="transmembrane region" description="Helical" evidence="1">
    <location>
        <begin position="80"/>
        <end position="101"/>
    </location>
</feature>
<dbReference type="Pfam" id="PF13548">
    <property type="entry name" value="DUF4126"/>
    <property type="match status" value="1"/>
</dbReference>
<dbReference type="InterPro" id="IPR025196">
    <property type="entry name" value="DUF4126"/>
</dbReference>
<feature type="domain" description="DUF4126" evidence="2">
    <location>
        <begin position="12"/>
        <end position="152"/>
    </location>
</feature>
<dbReference type="EMBL" id="JBHTIA010000003">
    <property type="protein sequence ID" value="MFD0764887.1"/>
    <property type="molecule type" value="Genomic_DNA"/>
</dbReference>
<keyword evidence="1" id="KW-0472">Membrane</keyword>
<gene>
    <name evidence="3" type="ORF">ACFQZI_08475</name>
</gene>
<reference evidence="4" key="1">
    <citation type="journal article" date="2019" name="Int. J. Syst. Evol. Microbiol.">
        <title>The Global Catalogue of Microorganisms (GCM) 10K type strain sequencing project: providing services to taxonomists for standard genome sequencing and annotation.</title>
        <authorList>
            <consortium name="The Broad Institute Genomics Platform"/>
            <consortium name="The Broad Institute Genome Sequencing Center for Infectious Disease"/>
            <person name="Wu L."/>
            <person name="Ma J."/>
        </authorList>
    </citation>
    <scope>NUCLEOTIDE SEQUENCE [LARGE SCALE GENOMIC DNA]</scope>
    <source>
        <strain evidence="4">CCUG 60742</strain>
    </source>
</reference>
<proteinExistence type="predicted"/>
<name>A0ABW2ZFC0_9SPHI</name>
<evidence type="ECO:0000259" key="2">
    <source>
        <dbReference type="Pfam" id="PF13548"/>
    </source>
</evidence>